<keyword evidence="13" id="KW-1185">Reference proteome</keyword>
<dbReference type="GO" id="GO:0005524">
    <property type="term" value="F:ATP binding"/>
    <property type="evidence" value="ECO:0007669"/>
    <property type="project" value="UniProtKB-UniRule"/>
</dbReference>
<dbReference type="PANTHER" id="PTHR43873">
    <property type="entry name" value="COBYRINATE A,C-DIAMIDE SYNTHASE"/>
    <property type="match status" value="1"/>
</dbReference>
<comment type="domain">
    <text evidence="9">Comprises of two domains. The C-terminal domain contains the binding site for glutamine and catalyzes the hydrolysis of this substrate to glutamate and ammonia. The N-terminal domain is anticipated to bind ATP and hydrogenobyrinate and catalyzes the ultimate synthesis of the diamide product. The ammonia produced via the glutaminase domain is probably translocated to the adjacent domain via a molecular tunnel, where it reacts with an activated intermediate.</text>
</comment>
<dbReference type="InterPro" id="IPR027417">
    <property type="entry name" value="P-loop_NTPase"/>
</dbReference>
<comment type="similarity">
    <text evidence="9">Belongs to the CobB/CbiA family.</text>
</comment>
<evidence type="ECO:0000256" key="4">
    <source>
        <dbReference type="ARBA" id="ARBA00022598"/>
    </source>
</evidence>
<dbReference type="RefSeq" id="WP_105732318.1">
    <property type="nucleotide sequence ID" value="NZ_PVBT01000001.1"/>
</dbReference>
<comment type="pathway">
    <text evidence="9">Cofactor biosynthesis; adenosylcobalamin biosynthesis; cob(II)yrinate a,c-diamide from precorrin-2 (aerobic route): step 9/10.</text>
</comment>
<evidence type="ECO:0000259" key="10">
    <source>
        <dbReference type="Pfam" id="PF01656"/>
    </source>
</evidence>
<dbReference type="InterPro" id="IPR004484">
    <property type="entry name" value="CbiA/CobB_synth"/>
</dbReference>
<dbReference type="AlphaFoldDB" id="A0A2S9JXK7"/>
<dbReference type="HAMAP" id="MF_00027">
    <property type="entry name" value="CobB_CbiA"/>
    <property type="match status" value="1"/>
</dbReference>
<organism evidence="12 13">
    <name type="scientific">Phyllobacterium myrsinacearum</name>
    <dbReference type="NCBI Taxonomy" id="28101"/>
    <lineage>
        <taxon>Bacteria</taxon>
        <taxon>Pseudomonadati</taxon>
        <taxon>Pseudomonadota</taxon>
        <taxon>Alphaproteobacteria</taxon>
        <taxon>Hyphomicrobiales</taxon>
        <taxon>Phyllobacteriaceae</taxon>
        <taxon>Phyllobacterium</taxon>
    </lineage>
</organism>
<comment type="similarity">
    <text evidence="2">Belongs to the CobB/CobQ family. CobQ subfamily.</text>
</comment>
<protein>
    <recommendedName>
        <fullName evidence="9">Hydrogenobyrinate a,c-diamide synthase</fullName>
        <ecNumber evidence="9">6.3.5.9</ecNumber>
    </recommendedName>
    <alternativeName>
        <fullName evidence="9">Hydrogenobyrinic acid a,c-diamide synthase</fullName>
    </alternativeName>
</protein>
<evidence type="ECO:0000256" key="7">
    <source>
        <dbReference type="ARBA" id="ARBA00022842"/>
    </source>
</evidence>
<evidence type="ECO:0000256" key="9">
    <source>
        <dbReference type="HAMAP-Rule" id="MF_00027"/>
    </source>
</evidence>
<comment type="cofactor">
    <cofactor evidence="1 9">
        <name>Mg(2+)</name>
        <dbReference type="ChEBI" id="CHEBI:18420"/>
    </cofactor>
</comment>
<comment type="catalytic activity">
    <reaction evidence="9">
        <text>hydrogenobyrinate + 2 L-glutamine + 2 ATP + 2 H2O = hydrogenobyrinate a,c-diamide + 2 L-glutamate + 2 ADP + 2 phosphate + 2 H(+)</text>
        <dbReference type="Rhea" id="RHEA:12544"/>
        <dbReference type="ChEBI" id="CHEBI:15377"/>
        <dbReference type="ChEBI" id="CHEBI:15378"/>
        <dbReference type="ChEBI" id="CHEBI:29985"/>
        <dbReference type="ChEBI" id="CHEBI:30616"/>
        <dbReference type="ChEBI" id="CHEBI:43474"/>
        <dbReference type="ChEBI" id="CHEBI:58359"/>
        <dbReference type="ChEBI" id="CHEBI:77873"/>
        <dbReference type="ChEBI" id="CHEBI:77874"/>
        <dbReference type="ChEBI" id="CHEBI:456216"/>
        <dbReference type="EC" id="6.3.5.9"/>
    </reaction>
</comment>
<evidence type="ECO:0000256" key="2">
    <source>
        <dbReference type="ARBA" id="ARBA00006205"/>
    </source>
</evidence>
<dbReference type="NCBIfam" id="NF002204">
    <property type="entry name" value="PRK01077.1"/>
    <property type="match status" value="1"/>
</dbReference>
<dbReference type="SUPFAM" id="SSF52540">
    <property type="entry name" value="P-loop containing nucleoside triphosphate hydrolases"/>
    <property type="match status" value="1"/>
</dbReference>
<evidence type="ECO:0000256" key="3">
    <source>
        <dbReference type="ARBA" id="ARBA00022573"/>
    </source>
</evidence>
<dbReference type="Gene3D" id="3.40.50.880">
    <property type="match status" value="1"/>
</dbReference>
<dbReference type="EMBL" id="PVBT01000001">
    <property type="protein sequence ID" value="PRD58078.1"/>
    <property type="molecule type" value="Genomic_DNA"/>
</dbReference>
<gene>
    <name evidence="9" type="primary">cobB</name>
    <name evidence="12" type="ORF">C5750_02760</name>
</gene>
<dbReference type="GO" id="GO:0043802">
    <property type="term" value="F:hydrogenobyrinic acid a,c-diamide synthase (glutamine-hydrolysing) activity"/>
    <property type="evidence" value="ECO:0007669"/>
    <property type="project" value="UniProtKB-UniRule"/>
</dbReference>
<dbReference type="GO" id="GO:0009236">
    <property type="term" value="P:cobalamin biosynthetic process"/>
    <property type="evidence" value="ECO:0007669"/>
    <property type="project" value="UniProtKB-UniRule"/>
</dbReference>
<dbReference type="PROSITE" id="PS51274">
    <property type="entry name" value="GATASE_COBBQ"/>
    <property type="match status" value="1"/>
</dbReference>
<evidence type="ECO:0000313" key="12">
    <source>
        <dbReference type="EMBL" id="PRD58078.1"/>
    </source>
</evidence>
<dbReference type="Proteomes" id="UP000238563">
    <property type="component" value="Unassembled WGS sequence"/>
</dbReference>
<evidence type="ECO:0000259" key="11">
    <source>
        <dbReference type="Pfam" id="PF07685"/>
    </source>
</evidence>
<dbReference type="Pfam" id="PF01656">
    <property type="entry name" value="CbiA"/>
    <property type="match status" value="1"/>
</dbReference>
<evidence type="ECO:0000256" key="5">
    <source>
        <dbReference type="ARBA" id="ARBA00022741"/>
    </source>
</evidence>
<dbReference type="UniPathway" id="UPA00148">
    <property type="reaction ID" value="UER00220"/>
</dbReference>
<dbReference type="GO" id="GO:0042242">
    <property type="term" value="F:cobyrinic acid a,c-diamide synthase activity"/>
    <property type="evidence" value="ECO:0007669"/>
    <property type="project" value="InterPro"/>
</dbReference>
<comment type="miscellaneous">
    <text evidence="9">The a and c carboxylates of hydrogenobyrinate are activated for nucleophilic attack via formation of a phosphorylated intermediate by ATP. CobB catalyzes first the amidation of the c-carboxylate, and then that of the a-carboxylate.</text>
</comment>
<dbReference type="InterPro" id="IPR029062">
    <property type="entry name" value="Class_I_gatase-like"/>
</dbReference>
<sequence>MKGFVIAAPASGSGKTTITLGLLRALRDSGVKIAPAKAGPDYIDPAYHSVASDVPCINLDPWAMRPDLISALASRHAEGGKTLVVEGMMGLFDGALDGKGSAADLAVRLSLPVILVLDCAKQSHSIAAVVSGFRDFRRTLMIAGLVLNRVGSARHEAMLRAALQPVGIPVLGAIARDPRLHLPERHLGLVQAGEHCELDAFMAHAGAVMGAQIDLAALQQIAGRLGPAASMANIARVPPLGQHIAVARDNAFAFSYLHLLDGWRRRGAQISFFSPLNDEAPAADSDAVYLPGGYPELYAAQLAAAANFTAGIRQAAQRGIPVYGECGGYMVLGESIEDAAGKTHGMLGLLPLQTSFAERRMHLGYRRIEPLAASPFPFPFTAHEFHYASIVREGDAARLFRVRDALGGDLGEAGLRVGSVSGSYMHMIDMAG</sequence>
<dbReference type="OrthoDB" id="9764035at2"/>
<keyword evidence="4 9" id="KW-0436">Ligase</keyword>
<dbReference type="EC" id="6.3.5.9" evidence="9"/>
<keyword evidence="3 9" id="KW-0169">Cobalamin biosynthesis</keyword>
<evidence type="ECO:0000313" key="13">
    <source>
        <dbReference type="Proteomes" id="UP000238563"/>
    </source>
</evidence>
<feature type="domain" description="CobQ/CobB/MinD/ParA nucleotide binding" evidence="10">
    <location>
        <begin position="5"/>
        <end position="187"/>
    </location>
</feature>
<reference evidence="12 13" key="1">
    <citation type="submission" date="2018-02" db="EMBL/GenBank/DDBJ databases">
        <title>The draft genome of Phyllobacterium myrsinacearum DSM5892.</title>
        <authorList>
            <person name="Li L."/>
            <person name="Liu L."/>
            <person name="Zhang X."/>
            <person name="Wang T."/>
        </authorList>
    </citation>
    <scope>NUCLEOTIDE SEQUENCE [LARGE SCALE GENOMIC DNA]</scope>
    <source>
        <strain evidence="12 13">DSM 5892</strain>
    </source>
</reference>
<feature type="site" description="Increases nucleophilicity of active site Cys" evidence="9">
    <location>
        <position position="426"/>
    </location>
</feature>
<evidence type="ECO:0000256" key="1">
    <source>
        <dbReference type="ARBA" id="ARBA00001946"/>
    </source>
</evidence>
<evidence type="ECO:0000256" key="6">
    <source>
        <dbReference type="ARBA" id="ARBA00022840"/>
    </source>
</evidence>
<keyword evidence="7 9" id="KW-0460">Magnesium</keyword>
<dbReference type="Pfam" id="PF07685">
    <property type="entry name" value="GATase_3"/>
    <property type="match status" value="1"/>
</dbReference>
<keyword evidence="8 9" id="KW-0315">Glutamine amidotransferase</keyword>
<keyword evidence="5 9" id="KW-0547">Nucleotide-binding</keyword>
<dbReference type="SUPFAM" id="SSF52317">
    <property type="entry name" value="Class I glutamine amidotransferase-like"/>
    <property type="match status" value="1"/>
</dbReference>
<evidence type="ECO:0000256" key="8">
    <source>
        <dbReference type="ARBA" id="ARBA00022962"/>
    </source>
</evidence>
<accession>A0A2S9JXK7</accession>
<dbReference type="InterPro" id="IPR002586">
    <property type="entry name" value="CobQ/CobB/MinD/ParA_Nub-bd_dom"/>
</dbReference>
<dbReference type="InterPro" id="IPR011698">
    <property type="entry name" value="GATase_3"/>
</dbReference>
<comment type="function">
    <text evidence="9">Catalyzes the ATP-dependent amidation of the two carboxylate groups at positions a and c of hydrogenobyrinate, using either L-glutamine or ammonia as the nitrogen source.</text>
</comment>
<keyword evidence="6 9" id="KW-0067">ATP-binding</keyword>
<comment type="caution">
    <text evidence="12">The sequence shown here is derived from an EMBL/GenBank/DDBJ whole genome shotgun (WGS) entry which is preliminary data.</text>
</comment>
<feature type="domain" description="CobB/CobQ-like glutamine amidotransferase" evidence="11">
    <location>
        <begin position="244"/>
        <end position="428"/>
    </location>
</feature>
<feature type="active site" description="Nucleophile" evidence="9">
    <location>
        <position position="326"/>
    </location>
</feature>
<dbReference type="PANTHER" id="PTHR43873:SF1">
    <property type="entry name" value="COBYRINATE A,C-DIAMIDE SYNTHASE"/>
    <property type="match status" value="1"/>
</dbReference>
<proteinExistence type="inferred from homology"/>
<dbReference type="NCBIfam" id="TIGR00379">
    <property type="entry name" value="cobB"/>
    <property type="match status" value="1"/>
</dbReference>
<name>A0A2S9JXK7_9HYPH</name>
<dbReference type="CDD" id="cd05388">
    <property type="entry name" value="CobB_N"/>
    <property type="match status" value="1"/>
</dbReference>
<dbReference type="Gene3D" id="3.40.50.300">
    <property type="entry name" value="P-loop containing nucleotide triphosphate hydrolases"/>
    <property type="match status" value="1"/>
</dbReference>